<dbReference type="OrthoDB" id="9806127at2"/>
<dbReference type="Pfam" id="PF00005">
    <property type="entry name" value="ABC_tran"/>
    <property type="match status" value="1"/>
</dbReference>
<name>A0A1H3XW72_9GAMM</name>
<feature type="transmembrane region" description="Helical" evidence="8">
    <location>
        <begin position="161"/>
        <end position="179"/>
    </location>
</feature>
<feature type="transmembrane region" description="Helical" evidence="8">
    <location>
        <begin position="51"/>
        <end position="75"/>
    </location>
</feature>
<dbReference type="InterPro" id="IPR011527">
    <property type="entry name" value="ABC1_TM_dom"/>
</dbReference>
<dbReference type="SMART" id="SM00382">
    <property type="entry name" value="AAA"/>
    <property type="match status" value="1"/>
</dbReference>
<keyword evidence="7 8" id="KW-0472">Membrane</keyword>
<evidence type="ECO:0000313" key="12">
    <source>
        <dbReference type="Proteomes" id="UP000242469"/>
    </source>
</evidence>
<keyword evidence="3 8" id="KW-0812">Transmembrane</keyword>
<organism evidence="11 12">
    <name type="scientific">Marinobacterium iners DSM 11526</name>
    <dbReference type="NCBI Taxonomy" id="1122198"/>
    <lineage>
        <taxon>Bacteria</taxon>
        <taxon>Pseudomonadati</taxon>
        <taxon>Pseudomonadota</taxon>
        <taxon>Gammaproteobacteria</taxon>
        <taxon>Oceanospirillales</taxon>
        <taxon>Oceanospirillaceae</taxon>
        <taxon>Marinobacterium</taxon>
    </lineage>
</organism>
<dbReference type="PANTHER" id="PTHR24221">
    <property type="entry name" value="ATP-BINDING CASSETTE SUB-FAMILY B"/>
    <property type="match status" value="1"/>
</dbReference>
<dbReference type="EMBL" id="FNRJ01000001">
    <property type="protein sequence ID" value="SEA03480.1"/>
    <property type="molecule type" value="Genomic_DNA"/>
</dbReference>
<feature type="transmembrane region" description="Helical" evidence="8">
    <location>
        <begin position="245"/>
        <end position="267"/>
    </location>
</feature>
<dbReference type="AlphaFoldDB" id="A0A1H3XW72"/>
<evidence type="ECO:0000259" key="9">
    <source>
        <dbReference type="PROSITE" id="PS50893"/>
    </source>
</evidence>
<dbReference type="Gene3D" id="1.20.1560.10">
    <property type="entry name" value="ABC transporter type 1, transmembrane domain"/>
    <property type="match status" value="1"/>
</dbReference>
<evidence type="ECO:0000256" key="8">
    <source>
        <dbReference type="SAM" id="Phobius"/>
    </source>
</evidence>
<dbReference type="PROSITE" id="PS00211">
    <property type="entry name" value="ABC_TRANSPORTER_1"/>
    <property type="match status" value="1"/>
</dbReference>
<evidence type="ECO:0000256" key="1">
    <source>
        <dbReference type="ARBA" id="ARBA00004651"/>
    </source>
</evidence>
<dbReference type="PANTHER" id="PTHR24221:SF397">
    <property type="entry name" value="ABC TRANSPORTER, ATP-BINDING TRANSMEMBRANE PROTEIN"/>
    <property type="match status" value="1"/>
</dbReference>
<sequence>MIRELMQAGFRLSGQRDPRLARGLVWIMAEALFTALPYVFVYYLLTGLFEGALTGAEILLFAALMLLSVVLRILAGIRGMPLVFSGAYAMMAEARLRVADHLGRVPLGWFGQQRGGDLGARLTSDLELVEHIWSHFLGVFVSGLLVPVFLLLFLFTIDAQLALVTLITIPFALVTLYLTQKRLTRTGPRLLAAGSHAQAAVQEYIQGIAAIRGFGRFGWAWSRLESTLDEHHRAQMEAESRPAPWLAAFGFVLELGYLLIVVAGAGWLGNDSIGTADLVTFLVLALPVYRQLFEVGLSTLLLRFASRAMARLEELLQQPVMPEPSSPSVPVDQTIEFDQVSFGYDKQPVLNHLSCVVPANALTAVVGPSGAGKTTFVHLIARLWDVNTGSVRIGGVDVRDMSRDTLYQQVAMVFQDVVLFSGTVMDNLRLGRPDASYEEVVAAAKQAYADDFIRALPNGYDTVLDENGGSLSGGERQRLSIARALLRNAPILLLDEATASVDPSAESEIQRAISNLARGRTVVIIAHRLRTVQDADKILVLDHGSLVEAGSHDTLMDLNGLYAHLWQQQQRAEDWQIGFCAPSETAL</sequence>
<evidence type="ECO:0000256" key="7">
    <source>
        <dbReference type="ARBA" id="ARBA00023136"/>
    </source>
</evidence>
<dbReference type="Pfam" id="PF00664">
    <property type="entry name" value="ABC_membrane"/>
    <property type="match status" value="1"/>
</dbReference>
<dbReference type="InterPro" id="IPR036640">
    <property type="entry name" value="ABC1_TM_sf"/>
</dbReference>
<proteinExistence type="predicted"/>
<keyword evidence="5 11" id="KW-0067">ATP-binding</keyword>
<dbReference type="CDD" id="cd07346">
    <property type="entry name" value="ABC_6TM_exporters"/>
    <property type="match status" value="1"/>
</dbReference>
<keyword evidence="6 8" id="KW-1133">Transmembrane helix</keyword>
<dbReference type="InterPro" id="IPR027417">
    <property type="entry name" value="P-loop_NTPase"/>
</dbReference>
<dbReference type="InterPro" id="IPR003439">
    <property type="entry name" value="ABC_transporter-like_ATP-bd"/>
</dbReference>
<dbReference type="GO" id="GO:0140359">
    <property type="term" value="F:ABC-type transporter activity"/>
    <property type="evidence" value="ECO:0007669"/>
    <property type="project" value="InterPro"/>
</dbReference>
<feature type="domain" description="ABC transporter" evidence="9">
    <location>
        <begin position="335"/>
        <end position="568"/>
    </location>
</feature>
<evidence type="ECO:0000256" key="4">
    <source>
        <dbReference type="ARBA" id="ARBA00022741"/>
    </source>
</evidence>
<protein>
    <submittedName>
        <fullName evidence="11">ATP-binding cassette, subfamily B</fullName>
    </submittedName>
</protein>
<dbReference type="GO" id="GO:0016887">
    <property type="term" value="F:ATP hydrolysis activity"/>
    <property type="evidence" value="ECO:0007669"/>
    <property type="project" value="InterPro"/>
</dbReference>
<feature type="transmembrane region" description="Helical" evidence="8">
    <location>
        <begin position="136"/>
        <end position="155"/>
    </location>
</feature>
<dbReference type="GO" id="GO:0005886">
    <property type="term" value="C:plasma membrane"/>
    <property type="evidence" value="ECO:0007669"/>
    <property type="project" value="UniProtKB-SubCell"/>
</dbReference>
<evidence type="ECO:0000313" key="11">
    <source>
        <dbReference type="EMBL" id="SEA03480.1"/>
    </source>
</evidence>
<dbReference type="SUPFAM" id="SSF90123">
    <property type="entry name" value="ABC transporter transmembrane region"/>
    <property type="match status" value="1"/>
</dbReference>
<reference evidence="12" key="1">
    <citation type="submission" date="2016-10" db="EMBL/GenBank/DDBJ databases">
        <authorList>
            <person name="Varghese N."/>
            <person name="Submissions S."/>
        </authorList>
    </citation>
    <scope>NUCLEOTIDE SEQUENCE [LARGE SCALE GENOMIC DNA]</scope>
    <source>
        <strain evidence="12">DSM 11526</strain>
    </source>
</reference>
<accession>A0A1H3XW72</accession>
<evidence type="ECO:0000256" key="6">
    <source>
        <dbReference type="ARBA" id="ARBA00022989"/>
    </source>
</evidence>
<dbReference type="RefSeq" id="WP_091821884.1">
    <property type="nucleotide sequence ID" value="NZ_FNRJ01000001.1"/>
</dbReference>
<dbReference type="STRING" id="1122198.SAMN02745729_101282"/>
<dbReference type="FunFam" id="3.40.50.300:FF:000287">
    <property type="entry name" value="Multidrug ABC transporter ATP-binding protein"/>
    <property type="match status" value="1"/>
</dbReference>
<keyword evidence="12" id="KW-1185">Reference proteome</keyword>
<gene>
    <name evidence="11" type="ORF">SAMN02745729_101282</name>
</gene>
<dbReference type="PROSITE" id="PS50929">
    <property type="entry name" value="ABC_TM1F"/>
    <property type="match status" value="1"/>
</dbReference>
<evidence type="ECO:0000256" key="2">
    <source>
        <dbReference type="ARBA" id="ARBA00022448"/>
    </source>
</evidence>
<keyword evidence="2" id="KW-0813">Transport</keyword>
<dbReference type="PROSITE" id="PS50893">
    <property type="entry name" value="ABC_TRANSPORTER_2"/>
    <property type="match status" value="1"/>
</dbReference>
<dbReference type="InterPro" id="IPR003593">
    <property type="entry name" value="AAA+_ATPase"/>
</dbReference>
<dbReference type="SUPFAM" id="SSF52540">
    <property type="entry name" value="P-loop containing nucleoside triphosphate hydrolases"/>
    <property type="match status" value="1"/>
</dbReference>
<dbReference type="InterPro" id="IPR017871">
    <property type="entry name" value="ABC_transporter-like_CS"/>
</dbReference>
<evidence type="ECO:0000259" key="10">
    <source>
        <dbReference type="PROSITE" id="PS50929"/>
    </source>
</evidence>
<dbReference type="GO" id="GO:0034040">
    <property type="term" value="F:ATPase-coupled lipid transmembrane transporter activity"/>
    <property type="evidence" value="ECO:0007669"/>
    <property type="project" value="TreeGrafter"/>
</dbReference>
<dbReference type="Proteomes" id="UP000242469">
    <property type="component" value="Unassembled WGS sequence"/>
</dbReference>
<dbReference type="InterPro" id="IPR039421">
    <property type="entry name" value="Type_1_exporter"/>
</dbReference>
<feature type="domain" description="ABC transmembrane type-1" evidence="10">
    <location>
        <begin position="23"/>
        <end position="296"/>
    </location>
</feature>
<dbReference type="Gene3D" id="3.40.50.300">
    <property type="entry name" value="P-loop containing nucleotide triphosphate hydrolases"/>
    <property type="match status" value="1"/>
</dbReference>
<feature type="transmembrane region" description="Helical" evidence="8">
    <location>
        <begin position="20"/>
        <end position="45"/>
    </location>
</feature>
<evidence type="ECO:0000256" key="5">
    <source>
        <dbReference type="ARBA" id="ARBA00022840"/>
    </source>
</evidence>
<comment type="subcellular location">
    <subcellularLocation>
        <location evidence="1">Cell membrane</location>
        <topology evidence="1">Multi-pass membrane protein</topology>
    </subcellularLocation>
</comment>
<evidence type="ECO:0000256" key="3">
    <source>
        <dbReference type="ARBA" id="ARBA00022692"/>
    </source>
</evidence>
<keyword evidence="4" id="KW-0547">Nucleotide-binding</keyword>
<dbReference type="GO" id="GO:0005524">
    <property type="term" value="F:ATP binding"/>
    <property type="evidence" value="ECO:0007669"/>
    <property type="project" value="UniProtKB-KW"/>
</dbReference>